<dbReference type="InterPro" id="IPR027843">
    <property type="entry name" value="DUF4440"/>
</dbReference>
<organism evidence="3 4">
    <name type="scientific">Mucilaginibacter frigoritolerans</name>
    <dbReference type="NCBI Taxonomy" id="652788"/>
    <lineage>
        <taxon>Bacteria</taxon>
        <taxon>Pseudomonadati</taxon>
        <taxon>Bacteroidota</taxon>
        <taxon>Sphingobacteriia</taxon>
        <taxon>Sphingobacteriales</taxon>
        <taxon>Sphingobacteriaceae</taxon>
        <taxon>Mucilaginibacter</taxon>
    </lineage>
</organism>
<keyword evidence="3" id="KW-0413">Isomerase</keyword>
<evidence type="ECO:0000313" key="4">
    <source>
        <dbReference type="Proteomes" id="UP000317010"/>
    </source>
</evidence>
<dbReference type="SUPFAM" id="SSF54427">
    <property type="entry name" value="NTF2-like"/>
    <property type="match status" value="1"/>
</dbReference>
<name>A0A562UDS2_9SPHI</name>
<proteinExistence type="predicted"/>
<dbReference type="AlphaFoldDB" id="A0A562UDS2"/>
<keyword evidence="4" id="KW-1185">Reference proteome</keyword>
<feature type="chain" id="PRO_5021829282" evidence="1">
    <location>
        <begin position="24"/>
        <end position="164"/>
    </location>
</feature>
<protein>
    <submittedName>
        <fullName evidence="3">Ketosteroid isomerase-like protein</fullName>
    </submittedName>
</protein>
<dbReference type="OrthoDB" id="9814425at2"/>
<dbReference type="InterPro" id="IPR032710">
    <property type="entry name" value="NTF2-like_dom_sf"/>
</dbReference>
<evidence type="ECO:0000313" key="3">
    <source>
        <dbReference type="EMBL" id="TWJ03515.1"/>
    </source>
</evidence>
<dbReference type="Proteomes" id="UP000317010">
    <property type="component" value="Unassembled WGS sequence"/>
</dbReference>
<gene>
    <name evidence="3" type="ORF">JN11_01061</name>
</gene>
<evidence type="ECO:0000259" key="2">
    <source>
        <dbReference type="Pfam" id="PF14534"/>
    </source>
</evidence>
<feature type="domain" description="DUF4440" evidence="2">
    <location>
        <begin position="40"/>
        <end position="147"/>
    </location>
</feature>
<accession>A0A562UDS2</accession>
<keyword evidence="1" id="KW-0732">Signal</keyword>
<comment type="caution">
    <text evidence="3">The sequence shown here is derived from an EMBL/GenBank/DDBJ whole genome shotgun (WGS) entry which is preliminary data.</text>
</comment>
<dbReference type="Gene3D" id="3.10.450.50">
    <property type="match status" value="1"/>
</dbReference>
<sequence length="164" mass="18009">MKTTLIKTSITLLFMVSLFAATAKGLNTIKHDSSAVKSAIDKVDKTYNQAFATGDSALILNCYADGAVLMPPNSPVISGWNGISAFFKFSYKAGVRSVVFKTAQLFGLTDQYATEQGTYEVFDANNTILDKGKFLVVWTKTSDGWKMYRDMFSSNVPAMRPAKK</sequence>
<reference evidence="3 4" key="1">
    <citation type="submission" date="2019-07" db="EMBL/GenBank/DDBJ databases">
        <title>Genomic Encyclopedia of Archaeal and Bacterial Type Strains, Phase II (KMG-II): from individual species to whole genera.</title>
        <authorList>
            <person name="Goeker M."/>
        </authorList>
    </citation>
    <scope>NUCLEOTIDE SEQUENCE [LARGE SCALE GENOMIC DNA]</scope>
    <source>
        <strain evidence="3 4">ATCC BAA-1854</strain>
    </source>
</reference>
<evidence type="ECO:0000256" key="1">
    <source>
        <dbReference type="SAM" id="SignalP"/>
    </source>
</evidence>
<dbReference type="RefSeq" id="WP_144910291.1">
    <property type="nucleotide sequence ID" value="NZ_VLLI01000002.1"/>
</dbReference>
<feature type="signal peptide" evidence="1">
    <location>
        <begin position="1"/>
        <end position="23"/>
    </location>
</feature>
<dbReference type="GO" id="GO:0016853">
    <property type="term" value="F:isomerase activity"/>
    <property type="evidence" value="ECO:0007669"/>
    <property type="project" value="UniProtKB-KW"/>
</dbReference>
<dbReference type="EMBL" id="VLLI01000002">
    <property type="protein sequence ID" value="TWJ03515.1"/>
    <property type="molecule type" value="Genomic_DNA"/>
</dbReference>
<dbReference type="Pfam" id="PF14534">
    <property type="entry name" value="DUF4440"/>
    <property type="match status" value="1"/>
</dbReference>